<sequence>MCLCFLLFVSLTIAPFYVIGQESYGAYAGLPAEGVNGAGIAGNGANSDREGEITRGASIRKAPIAPVAPPRVPLPFSFGEDDEIPGYRKAPPPPTRREVRSEGHNSAVFSAAHRCELSSSAANHSAPDSLLAAPKFKYVEKICLDASLSRGDDKRRVFPAAIGYILVGHVQEVFNAVSLSECIKACLIAESSYGFVCKSMMFYPTDTDQNCLMNSESRYSQSEVFVPEVGEDAFVKNPKALQDQNVHMLYVDMEQPRLPPSPLPLPEDERRRLKDIPLGGRPGKDIDEEWTRWSKCVNSSASMLPEMRHRYQKCHDAKDVRKCPKESVPCRKKYNAFGMRRSRRKAPQQIPPMADERPIALRSETPLG</sequence>
<protein>
    <submittedName>
        <fullName evidence="5">Apple domain-containing protein</fullName>
    </submittedName>
</protein>
<evidence type="ECO:0000256" key="1">
    <source>
        <dbReference type="SAM" id="MobiDB-lite"/>
    </source>
</evidence>
<dbReference type="SMART" id="SM00473">
    <property type="entry name" value="PAN_AP"/>
    <property type="match status" value="1"/>
</dbReference>
<feature type="region of interest" description="Disordered" evidence="1">
    <location>
        <begin position="79"/>
        <end position="100"/>
    </location>
</feature>
<accession>A0A183CL17</accession>
<dbReference type="WBParaSite" id="GPLIN_001357300">
    <property type="protein sequence ID" value="GPLIN_001357300"/>
    <property type="gene ID" value="GPLIN_001357300"/>
</dbReference>
<feature type="region of interest" description="Disordered" evidence="1">
    <location>
        <begin position="338"/>
        <end position="368"/>
    </location>
</feature>
<name>A0A183CL17_GLOPA</name>
<dbReference type="InterPro" id="IPR052774">
    <property type="entry name" value="Celegans_DevNeuronal_Protein"/>
</dbReference>
<feature type="chain" id="PRO_5008147736" evidence="2">
    <location>
        <begin position="21"/>
        <end position="368"/>
    </location>
</feature>
<dbReference type="PANTHER" id="PTHR47327">
    <property type="entry name" value="FI18240P1-RELATED"/>
    <property type="match status" value="1"/>
</dbReference>
<dbReference type="CDD" id="cd01099">
    <property type="entry name" value="PAN_AP_HGF"/>
    <property type="match status" value="1"/>
</dbReference>
<evidence type="ECO:0000256" key="2">
    <source>
        <dbReference type="SAM" id="SignalP"/>
    </source>
</evidence>
<feature type="signal peptide" evidence="2">
    <location>
        <begin position="1"/>
        <end position="20"/>
    </location>
</feature>
<reference evidence="5" key="2">
    <citation type="submission" date="2016-06" db="UniProtKB">
        <authorList>
            <consortium name="WormBaseParasite"/>
        </authorList>
    </citation>
    <scope>IDENTIFICATION</scope>
</reference>
<keyword evidence="2" id="KW-0732">Signal</keyword>
<evidence type="ECO:0000313" key="4">
    <source>
        <dbReference type="Proteomes" id="UP000050741"/>
    </source>
</evidence>
<dbReference type="PROSITE" id="PS50948">
    <property type="entry name" value="PAN"/>
    <property type="match status" value="1"/>
</dbReference>
<dbReference type="Proteomes" id="UP000050741">
    <property type="component" value="Unassembled WGS sequence"/>
</dbReference>
<evidence type="ECO:0000259" key="3">
    <source>
        <dbReference type="PROSITE" id="PS50948"/>
    </source>
</evidence>
<evidence type="ECO:0000313" key="5">
    <source>
        <dbReference type="WBParaSite" id="GPLIN_001357300"/>
    </source>
</evidence>
<dbReference type="PANTHER" id="PTHR47327:SF1">
    <property type="entry name" value="RE15579P"/>
    <property type="match status" value="1"/>
</dbReference>
<reference evidence="4" key="1">
    <citation type="submission" date="2014-05" db="EMBL/GenBank/DDBJ databases">
        <title>The genome and life-stage specific transcriptomes of Globodera pallida elucidate key aspects of plant parasitism by a cyst nematode.</title>
        <authorList>
            <person name="Cotton J.A."/>
            <person name="Lilley C.J."/>
            <person name="Jones L.M."/>
            <person name="Kikuchi T."/>
            <person name="Reid A.J."/>
            <person name="Thorpe P."/>
            <person name="Tsai I.J."/>
            <person name="Beasley H."/>
            <person name="Blok V."/>
            <person name="Cock P.J.A."/>
            <person name="Van den Akker S.E."/>
            <person name="Holroyd N."/>
            <person name="Hunt M."/>
            <person name="Mantelin S."/>
            <person name="Naghra H."/>
            <person name="Pain A."/>
            <person name="Palomares-Rius J.E."/>
            <person name="Zarowiecki M."/>
            <person name="Berriman M."/>
            <person name="Jones J.T."/>
            <person name="Urwin P.E."/>
        </authorList>
    </citation>
    <scope>NUCLEOTIDE SEQUENCE [LARGE SCALE GENOMIC DNA]</scope>
    <source>
        <strain evidence="4">Lindley</strain>
    </source>
</reference>
<feature type="domain" description="Apple" evidence="3">
    <location>
        <begin position="143"/>
        <end position="238"/>
    </location>
</feature>
<dbReference type="SUPFAM" id="SSF57414">
    <property type="entry name" value="Hairpin loop containing domain-like"/>
    <property type="match status" value="1"/>
</dbReference>
<dbReference type="InterPro" id="IPR003609">
    <property type="entry name" value="Pan_app"/>
</dbReference>
<dbReference type="AlphaFoldDB" id="A0A183CL17"/>
<proteinExistence type="predicted"/>
<organism evidence="4 5">
    <name type="scientific">Globodera pallida</name>
    <name type="common">Potato cyst nematode worm</name>
    <name type="synonym">Heterodera pallida</name>
    <dbReference type="NCBI Taxonomy" id="36090"/>
    <lineage>
        <taxon>Eukaryota</taxon>
        <taxon>Metazoa</taxon>
        <taxon>Ecdysozoa</taxon>
        <taxon>Nematoda</taxon>
        <taxon>Chromadorea</taxon>
        <taxon>Rhabditida</taxon>
        <taxon>Tylenchina</taxon>
        <taxon>Tylenchomorpha</taxon>
        <taxon>Tylenchoidea</taxon>
        <taxon>Heteroderidae</taxon>
        <taxon>Heteroderinae</taxon>
        <taxon>Globodera</taxon>
    </lineage>
</organism>
<keyword evidence="4" id="KW-1185">Reference proteome</keyword>
<dbReference type="Pfam" id="PF00024">
    <property type="entry name" value="PAN_1"/>
    <property type="match status" value="1"/>
</dbReference>
<dbReference type="Gene3D" id="3.50.4.10">
    <property type="entry name" value="Hepatocyte Growth Factor"/>
    <property type="match status" value="1"/>
</dbReference>
<dbReference type="GO" id="GO:0009653">
    <property type="term" value="P:anatomical structure morphogenesis"/>
    <property type="evidence" value="ECO:0007669"/>
    <property type="project" value="TreeGrafter"/>
</dbReference>